<gene>
    <name evidence="1" type="ORF">TNIN_473391</name>
</gene>
<accession>A0A8X6X6M3</accession>
<dbReference type="EMBL" id="BMAV01006271">
    <property type="protein sequence ID" value="GFY48007.1"/>
    <property type="molecule type" value="Genomic_DNA"/>
</dbReference>
<dbReference type="Proteomes" id="UP000886998">
    <property type="component" value="Unassembled WGS sequence"/>
</dbReference>
<dbReference type="AlphaFoldDB" id="A0A8X6X6M3"/>
<evidence type="ECO:0000313" key="2">
    <source>
        <dbReference type="Proteomes" id="UP000886998"/>
    </source>
</evidence>
<evidence type="ECO:0000313" key="1">
    <source>
        <dbReference type="EMBL" id="GFY48007.1"/>
    </source>
</evidence>
<organism evidence="1 2">
    <name type="scientific">Trichonephila inaurata madagascariensis</name>
    <dbReference type="NCBI Taxonomy" id="2747483"/>
    <lineage>
        <taxon>Eukaryota</taxon>
        <taxon>Metazoa</taxon>
        <taxon>Ecdysozoa</taxon>
        <taxon>Arthropoda</taxon>
        <taxon>Chelicerata</taxon>
        <taxon>Arachnida</taxon>
        <taxon>Araneae</taxon>
        <taxon>Araneomorphae</taxon>
        <taxon>Entelegynae</taxon>
        <taxon>Araneoidea</taxon>
        <taxon>Nephilidae</taxon>
        <taxon>Trichonephila</taxon>
        <taxon>Trichonephila inaurata</taxon>
    </lineage>
</organism>
<comment type="caution">
    <text evidence="1">The sequence shown here is derived from an EMBL/GenBank/DDBJ whole genome shotgun (WGS) entry which is preliminary data.</text>
</comment>
<proteinExistence type="predicted"/>
<keyword evidence="2" id="KW-1185">Reference proteome</keyword>
<protein>
    <submittedName>
        <fullName evidence="1">Uncharacterized protein</fullName>
    </submittedName>
</protein>
<name>A0A8X6X6M3_9ARAC</name>
<reference evidence="1" key="1">
    <citation type="submission" date="2020-08" db="EMBL/GenBank/DDBJ databases">
        <title>Multicomponent nature underlies the extraordinary mechanical properties of spider dragline silk.</title>
        <authorList>
            <person name="Kono N."/>
            <person name="Nakamura H."/>
            <person name="Mori M."/>
            <person name="Yoshida Y."/>
            <person name="Ohtoshi R."/>
            <person name="Malay A.D."/>
            <person name="Moran D.A.P."/>
            <person name="Tomita M."/>
            <person name="Numata K."/>
            <person name="Arakawa K."/>
        </authorList>
    </citation>
    <scope>NUCLEOTIDE SEQUENCE</scope>
</reference>
<sequence>MAPKVESSADYQRPVTGNNGVICILNDIVSYIVSSNRAGMEFRRIYFQLVRYAVLPNNIMLSSIQCCTKIRDLLCVSLAWL</sequence>